<feature type="domain" description="TRSP" evidence="2">
    <location>
        <begin position="267"/>
        <end position="402"/>
    </location>
</feature>
<dbReference type="InterPro" id="IPR028157">
    <property type="entry name" value="PELOTA_dom"/>
</dbReference>
<feature type="domain" description="PELOTA RNA-binding" evidence="3">
    <location>
        <begin position="721"/>
        <end position="800"/>
    </location>
</feature>
<evidence type="ECO:0000313" key="5">
    <source>
        <dbReference type="EMBL" id="TXS24469.1"/>
    </source>
</evidence>
<dbReference type="Pfam" id="PF15608">
    <property type="entry name" value="PELOTA_1"/>
    <property type="match status" value="1"/>
</dbReference>
<dbReference type="InterPro" id="IPR022537">
    <property type="entry name" value="TRSP_dom"/>
</dbReference>
<feature type="domain" description="Cysteine protease StiP N-terminal" evidence="1">
    <location>
        <begin position="443"/>
        <end position="694"/>
    </location>
</feature>
<organism evidence="5">
    <name type="scientific">Streptomyces sp. gb1(2016)</name>
    <dbReference type="NCBI Taxonomy" id="1828321"/>
    <lineage>
        <taxon>Bacteria</taxon>
        <taxon>Bacillati</taxon>
        <taxon>Actinomycetota</taxon>
        <taxon>Actinomycetes</taxon>
        <taxon>Kitasatosporales</taxon>
        <taxon>Streptomycetaceae</taxon>
        <taxon>Streptomyces</taxon>
    </lineage>
</organism>
<dbReference type="Pfam" id="PF15609">
    <property type="entry name" value="PRTase_2"/>
    <property type="match status" value="1"/>
</dbReference>
<dbReference type="InterPro" id="IPR041688">
    <property type="entry name" value="PRTase_2"/>
</dbReference>
<keyword evidence="5" id="KW-0328">Glycosyltransferase</keyword>
<keyword evidence="5" id="KW-0808">Transferase</keyword>
<dbReference type="Pfam" id="PF12500">
    <property type="entry name" value="TRSP"/>
    <property type="match status" value="1"/>
</dbReference>
<dbReference type="InterPro" id="IPR029057">
    <property type="entry name" value="PRTase-like"/>
</dbReference>
<protein>
    <submittedName>
        <fullName evidence="5">Phosphoribosyltransferase</fullName>
    </submittedName>
</protein>
<accession>A0A652KL77</accession>
<feature type="domain" description="Orotate phosphoribosyltransferase-like" evidence="4">
    <location>
        <begin position="27"/>
        <end position="217"/>
    </location>
</feature>
<dbReference type="InterPro" id="IPR000836">
    <property type="entry name" value="PRTase_dom"/>
</dbReference>
<gene>
    <name evidence="5" type="ORF">EAO74_28980</name>
</gene>
<dbReference type="Gene3D" id="3.40.50.2020">
    <property type="match status" value="1"/>
</dbReference>
<proteinExistence type="predicted"/>
<name>A0A652KL77_9ACTN</name>
<comment type="caution">
    <text evidence="5">The sequence shown here is derived from an EMBL/GenBank/DDBJ whole genome shotgun (WGS) entry which is preliminary data.</text>
</comment>
<evidence type="ECO:0000259" key="2">
    <source>
        <dbReference type="Pfam" id="PF12500"/>
    </source>
</evidence>
<dbReference type="EMBL" id="RDBM01000037">
    <property type="protein sequence ID" value="TXS24469.1"/>
    <property type="molecule type" value="Genomic_DNA"/>
</dbReference>
<evidence type="ECO:0000259" key="4">
    <source>
        <dbReference type="Pfam" id="PF15609"/>
    </source>
</evidence>
<reference evidence="5" key="1">
    <citation type="submission" date="2018-10" db="EMBL/GenBank/DDBJ databases">
        <authorList>
            <person name="Hariharan J."/>
            <person name="Choudoir M.J."/>
            <person name="Diebold P."/>
            <person name="Panke-Buisse K."/>
            <person name="Campbell A.N."/>
            <person name="Buckley D.H."/>
        </authorList>
    </citation>
    <scope>NUCLEOTIDE SEQUENCE</scope>
    <source>
        <strain evidence="5">Gb1</strain>
    </source>
</reference>
<dbReference type="SUPFAM" id="SSF53271">
    <property type="entry name" value="PRTase-like"/>
    <property type="match status" value="1"/>
</dbReference>
<dbReference type="CDD" id="cd06223">
    <property type="entry name" value="PRTases_typeI"/>
    <property type="match status" value="1"/>
</dbReference>
<dbReference type="AlphaFoldDB" id="A0A652KL77"/>
<evidence type="ECO:0000259" key="3">
    <source>
        <dbReference type="Pfam" id="PF15608"/>
    </source>
</evidence>
<dbReference type="InterPro" id="IPR011215">
    <property type="entry name" value="StiP_N"/>
</dbReference>
<dbReference type="GO" id="GO:0016757">
    <property type="term" value="F:glycosyltransferase activity"/>
    <property type="evidence" value="ECO:0007669"/>
    <property type="project" value="UniProtKB-KW"/>
</dbReference>
<dbReference type="Pfam" id="PF11202">
    <property type="entry name" value="StiP"/>
    <property type="match status" value="1"/>
</dbReference>
<evidence type="ECO:0000259" key="1">
    <source>
        <dbReference type="Pfam" id="PF11202"/>
    </source>
</evidence>
<sequence>MDVEWSGNWVAGRLGVELVGDGELRELLGLALRRNPKRAHLLVSNVLGKHVPQRPSVVHGVGYELGERVRNLLGEAEARRAVVLGYAETATGLGHAVADGLGVAPYLHSTRRPVPGVAQAGGFEEAHSHATSHLLLPEDPDLLKATAGGSPLVLVDDEFSTGNTVLNTIRALHARYPRDRYVIVALVDMRSEADRGRLAEFAQEIGARVDLVARARGTVRLPEGILEKGRSLVAEHDARDSGPVASGSSAPRPPVRVALDWPAGVPDGGRHGFTPVHRAALEAALPAMGARIADALGEARRVLVLGFEELMYAPLRLATALEDATTAEVRYSTTTRSPVLAVDDPGYAIRSRLVFPAHDAPADGPGDRYAYNVAGAGFDAVVAVVDSTADTPALHAPDGLLARLAGHTDRVVLAVVPSYVPSPTPHRQEAAMLPEPLRGPAFSSYAAEDVGWLLQDLSDTVLEAPTEEREEAIQSGGAHYAESLPVEYQPSPQYQELFKAALDTSATRIARAVGTVTETVLAERGPRPVLVSLARAGTPVGVLMRRWAQHRHGLDLPHYAVSIVRGRGIDANALRWLAAHHDPADVVFVDGWTGKGAITRELAAALEEFAVAHPECGSFDPEIAVLADPGGCVRTYGTREDFLIPSACLNSTVSGLISRTVLRSDLVGPHDFHGAKFYRELADTDVSGLFLDTVAARFDEVAGAVDAEAKELLAADRAPTWEGWAAVERISEEYGIHDVNLVKPGVGETTRVLLRRVPWKILAKRGAGADLDHVRLLAEQRGVPVEEVAELPYTCVGLIHPKYTRGATGADGTAVTAK</sequence>